<accession>A0A1L3MQX5</accession>
<evidence type="ECO:0000313" key="2">
    <source>
        <dbReference type="Proteomes" id="UP000181936"/>
    </source>
</evidence>
<sequence length="154" mass="18198">MDQWSKQFPFDQFGFTKKVNKMQPQEVESYIQHVMSSVFGDDFSKGFPFQGHILNPPNDDHQKVNPTIFETEDYVYVRIPKFETVEELKLHHTNYKLIIENFPKKHEKSEYMLPSPVKKKGAKASSGRDHIEIQFLKLKQYSTSEIQINERTNE</sequence>
<dbReference type="EMBL" id="CP016020">
    <property type="protein sequence ID" value="APH04736.1"/>
    <property type="molecule type" value="Genomic_DNA"/>
</dbReference>
<organism evidence="1 2">
    <name type="scientific">Bacillus weihaiensis</name>
    <dbReference type="NCBI Taxonomy" id="1547283"/>
    <lineage>
        <taxon>Bacteria</taxon>
        <taxon>Bacillati</taxon>
        <taxon>Bacillota</taxon>
        <taxon>Bacilli</taxon>
        <taxon>Bacillales</taxon>
        <taxon>Bacillaceae</taxon>
        <taxon>Bacillus</taxon>
    </lineage>
</organism>
<evidence type="ECO:0000313" key="1">
    <source>
        <dbReference type="EMBL" id="APH04736.1"/>
    </source>
</evidence>
<dbReference type="STRING" id="1547283.A9C19_08245"/>
<proteinExistence type="predicted"/>
<name>A0A1L3MQX5_9BACI</name>
<keyword evidence="2" id="KW-1185">Reference proteome</keyword>
<dbReference type="AlphaFoldDB" id="A0A1L3MQX5"/>
<gene>
    <name evidence="1" type="ORF">A9C19_08245</name>
</gene>
<dbReference type="KEGG" id="bwh:A9C19_08245"/>
<reference evidence="1 2" key="1">
    <citation type="journal article" date="2016" name="Sci. Rep.">
        <title>Complete genome sequence and transcriptomic analysis of a novel marine strain Bacillus weihaiensis reveals the mechanism of brown algae degradation.</title>
        <authorList>
            <person name="Zhu Y."/>
            <person name="Chen P."/>
            <person name="Bao Y."/>
            <person name="Men Y."/>
            <person name="Zeng Y."/>
            <person name="Yang J."/>
            <person name="Sun J."/>
            <person name="Sun Y."/>
        </authorList>
    </citation>
    <scope>NUCLEOTIDE SEQUENCE [LARGE SCALE GENOMIC DNA]</scope>
    <source>
        <strain evidence="1 2">Alg07</strain>
    </source>
</reference>
<dbReference type="Proteomes" id="UP000181936">
    <property type="component" value="Chromosome"/>
</dbReference>
<protein>
    <submittedName>
        <fullName evidence="1">Uncharacterized protein</fullName>
    </submittedName>
</protein>